<dbReference type="Pfam" id="PF06423">
    <property type="entry name" value="GWT1"/>
    <property type="match status" value="1"/>
</dbReference>
<evidence type="ECO:0000256" key="5">
    <source>
        <dbReference type="ARBA" id="ARBA00022692"/>
    </source>
</evidence>
<feature type="transmembrane region" description="Helical" evidence="8">
    <location>
        <begin position="425"/>
        <end position="447"/>
    </location>
</feature>
<dbReference type="InterPro" id="IPR009447">
    <property type="entry name" value="PIGW/GWT1"/>
</dbReference>
<proteinExistence type="inferred from homology"/>
<keyword evidence="7 8" id="KW-0472">Membrane</keyword>
<evidence type="ECO:0000313" key="10">
    <source>
        <dbReference type="Proteomes" id="UP000245383"/>
    </source>
</evidence>
<evidence type="ECO:0000313" key="9">
    <source>
        <dbReference type="EMBL" id="PVU90395.1"/>
    </source>
</evidence>
<keyword evidence="8" id="KW-0808">Transferase</keyword>
<evidence type="ECO:0000256" key="2">
    <source>
        <dbReference type="ARBA" id="ARBA00004687"/>
    </source>
</evidence>
<feature type="transmembrane region" description="Helical" evidence="8">
    <location>
        <begin position="459"/>
        <end position="482"/>
    </location>
</feature>
<feature type="transmembrane region" description="Helical" evidence="8">
    <location>
        <begin position="307"/>
        <end position="325"/>
    </location>
</feature>
<reference evidence="9 10" key="1">
    <citation type="journal article" date="2018" name="MBio">
        <title>Comparative Genomics Reveals the Core Gene Toolbox for the Fungus-Insect Symbiosis.</title>
        <authorList>
            <person name="Wang Y."/>
            <person name="Stata M."/>
            <person name="Wang W."/>
            <person name="Stajich J.E."/>
            <person name="White M.M."/>
            <person name="Moncalvo J.M."/>
        </authorList>
    </citation>
    <scope>NUCLEOTIDE SEQUENCE [LARGE SCALE GENOMIC DNA]</scope>
    <source>
        <strain evidence="9 10">SWE-8-4</strain>
    </source>
</reference>
<dbReference type="EC" id="2.3.-.-" evidence="8"/>
<dbReference type="EMBL" id="MBFR01000260">
    <property type="protein sequence ID" value="PVU90395.1"/>
    <property type="molecule type" value="Genomic_DNA"/>
</dbReference>
<dbReference type="Proteomes" id="UP000245383">
    <property type="component" value="Unassembled WGS sequence"/>
</dbReference>
<dbReference type="STRING" id="133385.A0A2T9YDK7"/>
<comment type="subcellular location">
    <subcellularLocation>
        <location evidence="8">Endoplasmic reticulum membrane</location>
        <topology evidence="8">Multi-pass membrane protein</topology>
    </subcellularLocation>
    <subcellularLocation>
        <location evidence="1">Membrane</location>
        <topology evidence="1">Multi-pass membrane protein</topology>
    </subcellularLocation>
</comment>
<dbReference type="OrthoDB" id="15270at2759"/>
<feature type="transmembrane region" description="Helical" evidence="8">
    <location>
        <begin position="229"/>
        <end position="251"/>
    </location>
</feature>
<feature type="transmembrane region" description="Helical" evidence="8">
    <location>
        <begin position="263"/>
        <end position="287"/>
    </location>
</feature>
<dbReference type="GO" id="GO:0072659">
    <property type="term" value="P:protein localization to plasma membrane"/>
    <property type="evidence" value="ECO:0007669"/>
    <property type="project" value="TreeGrafter"/>
</dbReference>
<gene>
    <name evidence="9" type="ORF">BB561_004898</name>
</gene>
<evidence type="ECO:0000256" key="4">
    <source>
        <dbReference type="ARBA" id="ARBA00022502"/>
    </source>
</evidence>
<keyword evidence="6 8" id="KW-1133">Transmembrane helix</keyword>
<dbReference type="PANTHER" id="PTHR20661:SF0">
    <property type="entry name" value="PHOSPHATIDYLINOSITOL-GLYCAN BIOSYNTHESIS CLASS W PROTEIN"/>
    <property type="match status" value="1"/>
</dbReference>
<organism evidence="9 10">
    <name type="scientific">Smittium simulii</name>
    <dbReference type="NCBI Taxonomy" id="133385"/>
    <lineage>
        <taxon>Eukaryota</taxon>
        <taxon>Fungi</taxon>
        <taxon>Fungi incertae sedis</taxon>
        <taxon>Zoopagomycota</taxon>
        <taxon>Kickxellomycotina</taxon>
        <taxon>Harpellomycetes</taxon>
        <taxon>Harpellales</taxon>
        <taxon>Legeriomycetaceae</taxon>
        <taxon>Smittium</taxon>
    </lineage>
</organism>
<feature type="transmembrane region" description="Helical" evidence="8">
    <location>
        <begin position="548"/>
        <end position="572"/>
    </location>
</feature>
<dbReference type="UniPathway" id="UPA00196"/>
<name>A0A2T9YDK7_9FUNG</name>
<protein>
    <recommendedName>
        <fullName evidence="8">GPI-anchored wall transfer protein</fullName>
        <ecNumber evidence="8">2.3.-.-</ecNumber>
    </recommendedName>
</protein>
<dbReference type="GO" id="GO:0006506">
    <property type="term" value="P:GPI anchor biosynthetic process"/>
    <property type="evidence" value="ECO:0007669"/>
    <property type="project" value="UniProtKB-UniPathway"/>
</dbReference>
<evidence type="ECO:0000256" key="8">
    <source>
        <dbReference type="RuleBase" id="RU280819"/>
    </source>
</evidence>
<comment type="pathway">
    <text evidence="2 8">Glycolipid biosynthesis; glycosylphosphatidylinositol-anchor biosynthesis.</text>
</comment>
<comment type="caution">
    <text evidence="9">The sequence shown here is derived from an EMBL/GenBank/DDBJ whole genome shotgun (WGS) entry which is preliminary data.</text>
</comment>
<dbReference type="GO" id="GO:0005789">
    <property type="term" value="C:endoplasmic reticulum membrane"/>
    <property type="evidence" value="ECO:0007669"/>
    <property type="project" value="UniProtKB-SubCell"/>
</dbReference>
<feature type="transmembrane region" description="Helical" evidence="8">
    <location>
        <begin position="330"/>
        <end position="348"/>
    </location>
</feature>
<evidence type="ECO:0000256" key="7">
    <source>
        <dbReference type="ARBA" id="ARBA00023136"/>
    </source>
</evidence>
<feature type="transmembrane region" description="Helical" evidence="8">
    <location>
        <begin position="137"/>
        <end position="153"/>
    </location>
</feature>
<dbReference type="AlphaFoldDB" id="A0A2T9YDK7"/>
<feature type="transmembrane region" description="Helical" evidence="8">
    <location>
        <begin position="196"/>
        <end position="217"/>
    </location>
</feature>
<accession>A0A2T9YDK7</accession>
<comment type="function">
    <text evidence="8">A acetyltransferase, which acetylates the inositol ring of phosphatidylinositol during biosynthesis of GPI-anchor.</text>
</comment>
<evidence type="ECO:0000256" key="6">
    <source>
        <dbReference type="ARBA" id="ARBA00022989"/>
    </source>
</evidence>
<feature type="transmembrane region" description="Helical" evidence="8">
    <location>
        <begin position="112"/>
        <end position="131"/>
    </location>
</feature>
<comment type="similarity">
    <text evidence="3 8">Belongs to the PIGW family.</text>
</comment>
<keyword evidence="8" id="KW-0256">Endoplasmic reticulum</keyword>
<dbReference type="GO" id="GO:0032216">
    <property type="term" value="F:glucosaminyl-phosphatidylinositol O-acyltransferase activity"/>
    <property type="evidence" value="ECO:0007669"/>
    <property type="project" value="TreeGrafter"/>
</dbReference>
<keyword evidence="5 8" id="KW-0812">Transmembrane</keyword>
<evidence type="ECO:0000256" key="1">
    <source>
        <dbReference type="ARBA" id="ARBA00004141"/>
    </source>
</evidence>
<evidence type="ECO:0000256" key="3">
    <source>
        <dbReference type="ARBA" id="ARBA00007559"/>
    </source>
</evidence>
<keyword evidence="10" id="KW-1185">Reference proteome</keyword>
<sequence>MFSNTELRDFFFVPEETSFPQTENQRAYEICSILFTFTLTYLCWKIKVTQSRRFLYKSIIKKEDSFCESEFSTASEVSNGDCKTQQSEPTETPRKHNDIIAKFQVYNKNTSTFYTLLQEAFFFVFPIFLVFTNFRGLFITNLSFSLYALYLYSKIRLIHASDKESLLQVEINAKNGLNRLKNGSNSNVNYIEYINVYRAIMMLMTCFSILAVDFPIYPRRFRKTHDYGVSLMDIGVGCFVFASGAVGYRSFCRATNPKTKHKSIFSAVSTAFNGAKFVLALGLFRLILTKLLNYGVDEAEYGVHWNFFFTLGILPIAISLVYYVFPRYSLFTCICAFLYQIVLVYGGLENYIMSAERTHFISANREGIFSLFGYLFLYFCGLRLGQEIFVDQLSEADRESYCNRINETNMSQTKISNNKSYQRTFCLRVFLLFMAFFMLFVATQLIGWRVSRRSANTPYILLVAWINTLLVWSFIVCENLVLGRLFRSRIYIDKLQKFNFTNLGFSEPNIMHAINYNGLFVFLVANILTGLVNLGFRSFVVPNDTRYASYTVSFLILFLYMSILVVLSVVLAKYQIRIR</sequence>
<keyword evidence="4 8" id="KW-0337">GPI-anchor biosynthesis</keyword>
<dbReference type="PANTHER" id="PTHR20661">
    <property type="entry name" value="PHOSPHATIDYLINOSITOL-GLYCAN BIOSYNTHESIS CLASS W PROTEIN"/>
    <property type="match status" value="1"/>
</dbReference>
<feature type="transmembrane region" description="Helical" evidence="8">
    <location>
        <begin position="368"/>
        <end position="385"/>
    </location>
</feature>
<keyword evidence="8" id="KW-0012">Acyltransferase</keyword>
<feature type="transmembrane region" description="Helical" evidence="8">
    <location>
        <begin position="516"/>
        <end position="536"/>
    </location>
</feature>